<dbReference type="GO" id="GO:0016020">
    <property type="term" value="C:membrane"/>
    <property type="evidence" value="ECO:0007669"/>
    <property type="project" value="InterPro"/>
</dbReference>
<keyword evidence="8" id="KW-1185">Reference proteome</keyword>
<dbReference type="InterPro" id="IPR003660">
    <property type="entry name" value="HAMP_dom"/>
</dbReference>
<proteinExistence type="inferred from homology"/>
<evidence type="ECO:0000256" key="3">
    <source>
        <dbReference type="PROSITE-ProRule" id="PRU00284"/>
    </source>
</evidence>
<keyword evidence="4" id="KW-0812">Transmembrane</keyword>
<name>A0A0G4KAF0_9SPIR</name>
<evidence type="ECO:0000256" key="2">
    <source>
        <dbReference type="ARBA" id="ARBA00029447"/>
    </source>
</evidence>
<dbReference type="GO" id="GO:0007165">
    <property type="term" value="P:signal transduction"/>
    <property type="evidence" value="ECO:0007669"/>
    <property type="project" value="UniProtKB-KW"/>
</dbReference>
<keyword evidence="4" id="KW-1133">Transmembrane helix</keyword>
<gene>
    <name evidence="7" type="ORF">BRSU_2523</name>
</gene>
<sequence length="961" mass="108782">MASDKIKQHVIRKLKILTIPIYLLVDIVIWNIALFFIYKEVPPIYGLKILFSAISFIFFFKYLKMWNNNSSIRLASRVILTFFIISLVGSVVEIIAYSVINEVFLHTMTLAIFNATINAVLLSCVFMLFFKILSKNFELDENIVTFYIPLIAKLGLIVYLFFSTIILAFLMNHVSVEENVYLNNYSSLVLNEMTSISDNMRKFDDNIKSDMMSYSEAVLNIYSNKNIISRDDIQTHFVNRLSYINDTLKNKYDTVSVNINQDYLDTDIPYSVTISRDASTDRYTSRASDALTIHNFLENEIENNYVTLGMDVYDRNNIFISAYTPLKLFGRDIGYIISESSVANIDNIIKNDNILSKWSYIYYIAVKRDIILSSDSRYIAESASEILSSSPELAENIENFEKSFGSNKTFEIFYPINILGKKSIAVVSYIEELKVIGLYYKDVNTIIKDSDINLTIFNFIFLFISIFILFFAVYLVILKILLSSISRANESTKMLLGGNGDLRKRILSKNNDEIGVLIYNFNLFLSSLDNLIGDLKIESYKVFEEIKVIEKIIDENTNRINDQSSSITESVASVNNIITSIQNVTNSTDQQRHAFSSASIAVEELLQTIYKINDNMERQSSAVEQTSASIEEMISNITSVARSVNKADSFSKKLLVDAHDGGDTVDEVIEAVRGIEESSDQIKEIVNVIQGIAEQTNLLAMNAAIEAAHAGEQGRGFSVVADEIRSLAEHTADNTKSITNIIKAITKRIEETVELASNSGKSLDNILDMSENTARVVSEINTANSELEVGGRDILETIRHLNNITTGVKDSVKEQMNSGDVVDSQITLLDQITREVSDIIEANSSGAKEVMHAMSFLNELSVKTVEGNKEFYTATSKLNEIFVRFNELMGKFITNADSLEEAKNDNVIKKNPENYSVDERMDMELKSLEEEFKKDNDEFKKDDDVLEMLKEDFKNPEMFSM</sequence>
<dbReference type="Proteomes" id="UP000043763">
    <property type="component" value="Unassembled WGS sequence"/>
</dbReference>
<feature type="transmembrane region" description="Helical" evidence="4">
    <location>
        <begin position="112"/>
        <end position="134"/>
    </location>
</feature>
<dbReference type="SUPFAM" id="SSF58104">
    <property type="entry name" value="Methyl-accepting chemotaxis protein (MCP) signaling domain"/>
    <property type="match status" value="2"/>
</dbReference>
<dbReference type="PANTHER" id="PTHR43531:SF11">
    <property type="entry name" value="METHYL-ACCEPTING CHEMOTAXIS PROTEIN 3"/>
    <property type="match status" value="1"/>
</dbReference>
<dbReference type="InterPro" id="IPR004089">
    <property type="entry name" value="MCPsignal_dom"/>
</dbReference>
<dbReference type="PROSITE" id="PS50111">
    <property type="entry name" value="CHEMOTAXIS_TRANSDUC_2"/>
    <property type="match status" value="1"/>
</dbReference>
<dbReference type="GO" id="GO:0006935">
    <property type="term" value="P:chemotaxis"/>
    <property type="evidence" value="ECO:0007669"/>
    <property type="project" value="UniProtKB-KW"/>
</dbReference>
<dbReference type="AlphaFoldDB" id="A0A0G4KAF0"/>
<dbReference type="RefSeq" id="WP_048595883.1">
    <property type="nucleotide sequence ID" value="NZ_CVLB01000003.1"/>
</dbReference>
<dbReference type="Gene3D" id="1.10.287.950">
    <property type="entry name" value="Methyl-accepting chemotaxis protein"/>
    <property type="match status" value="1"/>
</dbReference>
<evidence type="ECO:0000259" key="6">
    <source>
        <dbReference type="PROSITE" id="PS50885"/>
    </source>
</evidence>
<dbReference type="PROSITE" id="PS50885">
    <property type="entry name" value="HAMP"/>
    <property type="match status" value="1"/>
</dbReference>
<evidence type="ECO:0000256" key="4">
    <source>
        <dbReference type="SAM" id="Phobius"/>
    </source>
</evidence>
<reference evidence="8" key="1">
    <citation type="submission" date="2015-04" db="EMBL/GenBank/DDBJ databases">
        <authorList>
            <person name="Mushtaq Mamoona"/>
        </authorList>
    </citation>
    <scope>NUCLEOTIDE SEQUENCE [LARGE SCALE GENOMIC DNA]</scope>
    <source>
        <strain evidence="8">AN4859/03</strain>
    </source>
</reference>
<evidence type="ECO:0000313" key="7">
    <source>
        <dbReference type="EMBL" id="CRF35237.1"/>
    </source>
</evidence>
<keyword evidence="1" id="KW-0145">Chemotaxis</keyword>
<dbReference type="CDD" id="cd11386">
    <property type="entry name" value="MCP_signal"/>
    <property type="match status" value="1"/>
</dbReference>
<feature type="domain" description="Methyl-accepting transducer" evidence="5">
    <location>
        <begin position="594"/>
        <end position="816"/>
    </location>
</feature>
<keyword evidence="3" id="KW-0807">Transducer</keyword>
<dbReference type="Pfam" id="PF00015">
    <property type="entry name" value="MCPsignal"/>
    <property type="match status" value="1"/>
</dbReference>
<comment type="similarity">
    <text evidence="2">Belongs to the methyl-accepting chemotaxis (MCP) protein family.</text>
</comment>
<feature type="domain" description="HAMP" evidence="6">
    <location>
        <begin position="479"/>
        <end position="533"/>
    </location>
</feature>
<dbReference type="OrthoDB" id="332024at2"/>
<dbReference type="EMBL" id="CVLB01000003">
    <property type="protein sequence ID" value="CRF35237.1"/>
    <property type="molecule type" value="Genomic_DNA"/>
</dbReference>
<keyword evidence="4" id="KW-0472">Membrane</keyword>
<dbReference type="Gene3D" id="6.10.340.10">
    <property type="match status" value="1"/>
</dbReference>
<feature type="transmembrane region" description="Helical" evidence="4">
    <location>
        <begin position="44"/>
        <end position="63"/>
    </location>
</feature>
<feature type="transmembrane region" description="Helical" evidence="4">
    <location>
        <begin position="456"/>
        <end position="477"/>
    </location>
</feature>
<evidence type="ECO:0000259" key="5">
    <source>
        <dbReference type="PROSITE" id="PS50111"/>
    </source>
</evidence>
<feature type="transmembrane region" description="Helical" evidence="4">
    <location>
        <begin position="75"/>
        <end position="100"/>
    </location>
</feature>
<evidence type="ECO:0000313" key="8">
    <source>
        <dbReference type="Proteomes" id="UP000043763"/>
    </source>
</evidence>
<feature type="transmembrane region" description="Helical" evidence="4">
    <location>
        <begin position="146"/>
        <end position="171"/>
    </location>
</feature>
<evidence type="ECO:0000256" key="1">
    <source>
        <dbReference type="ARBA" id="ARBA00022500"/>
    </source>
</evidence>
<dbReference type="PANTHER" id="PTHR43531">
    <property type="entry name" value="PROTEIN ICFG"/>
    <property type="match status" value="1"/>
</dbReference>
<organism evidence="7 8">
    <name type="scientific">Brachyspira suanatina</name>
    <dbReference type="NCBI Taxonomy" id="381802"/>
    <lineage>
        <taxon>Bacteria</taxon>
        <taxon>Pseudomonadati</taxon>
        <taxon>Spirochaetota</taxon>
        <taxon>Spirochaetia</taxon>
        <taxon>Brachyspirales</taxon>
        <taxon>Brachyspiraceae</taxon>
        <taxon>Brachyspira</taxon>
    </lineage>
</organism>
<dbReference type="InterPro" id="IPR051310">
    <property type="entry name" value="MCP_chemotaxis"/>
</dbReference>
<dbReference type="SMART" id="SM00283">
    <property type="entry name" value="MA"/>
    <property type="match status" value="1"/>
</dbReference>
<accession>A0A0G4KAF0</accession>
<feature type="transmembrane region" description="Helical" evidence="4">
    <location>
        <begin position="21"/>
        <end position="38"/>
    </location>
</feature>
<protein>
    <submittedName>
        <fullName evidence="7">Methyl-accepting chemotaxis protein</fullName>
    </submittedName>
</protein>